<keyword evidence="7" id="KW-0998">Cell outer membrane</keyword>
<dbReference type="InterPro" id="IPR051246">
    <property type="entry name" value="WDR48"/>
</dbReference>
<comment type="subcellular location">
    <subcellularLocation>
        <location evidence="1">Cell envelope</location>
    </subcellularLocation>
    <subcellularLocation>
        <location evidence="2">Cell outer membrane</location>
    </subcellularLocation>
    <subcellularLocation>
        <location evidence="3">Secreted</location>
    </subcellularLocation>
</comment>
<dbReference type="Proteomes" id="UP000236333">
    <property type="component" value="Unassembled WGS sequence"/>
</dbReference>
<dbReference type="PANTHER" id="PTHR19862:SF14">
    <property type="entry name" value="WD REPEAT-CONTAINING PROTEIN 48"/>
    <property type="match status" value="1"/>
</dbReference>
<evidence type="ECO:0000256" key="7">
    <source>
        <dbReference type="ARBA" id="ARBA00023237"/>
    </source>
</evidence>
<dbReference type="GO" id="GO:0005576">
    <property type="term" value="C:extracellular region"/>
    <property type="evidence" value="ECO:0007669"/>
    <property type="project" value="UniProtKB-SubCell"/>
</dbReference>
<dbReference type="GO" id="GO:0000724">
    <property type="term" value="P:double-strand break repair via homologous recombination"/>
    <property type="evidence" value="ECO:0007669"/>
    <property type="project" value="TreeGrafter"/>
</dbReference>
<dbReference type="EMBL" id="PGGS01000796">
    <property type="protein sequence ID" value="PNH01773.1"/>
    <property type="molecule type" value="Genomic_DNA"/>
</dbReference>
<evidence type="ECO:0000256" key="2">
    <source>
        <dbReference type="ARBA" id="ARBA00004442"/>
    </source>
</evidence>
<keyword evidence="5" id="KW-0732">Signal</keyword>
<dbReference type="GO" id="GO:0043130">
    <property type="term" value="F:ubiquitin binding"/>
    <property type="evidence" value="ECO:0007669"/>
    <property type="project" value="TreeGrafter"/>
</dbReference>
<keyword evidence="9" id="KW-1185">Reference proteome</keyword>
<evidence type="ECO:0000256" key="5">
    <source>
        <dbReference type="ARBA" id="ARBA00022729"/>
    </source>
</evidence>
<dbReference type="InterPro" id="IPR006626">
    <property type="entry name" value="PbH1"/>
</dbReference>
<keyword evidence="6" id="KW-0472">Membrane</keyword>
<keyword evidence="4" id="KW-0964">Secreted</keyword>
<evidence type="ECO:0000256" key="4">
    <source>
        <dbReference type="ARBA" id="ARBA00022525"/>
    </source>
</evidence>
<dbReference type="SMART" id="SM00710">
    <property type="entry name" value="PbH1"/>
    <property type="match status" value="7"/>
</dbReference>
<dbReference type="Pfam" id="PF02415">
    <property type="entry name" value="Chlam_PMP"/>
    <property type="match status" value="2"/>
</dbReference>
<proteinExistence type="predicted"/>
<dbReference type="AlphaFoldDB" id="A0A2J7ZNC2"/>
<evidence type="ECO:0000313" key="9">
    <source>
        <dbReference type="Proteomes" id="UP000236333"/>
    </source>
</evidence>
<sequence length="598" mass="60704">MYAEGSDGHDTTSVVVDGDSHVDNNTALFDAGAMGFNQGLRALTVSVNSSISDNIAATGTGGALYVRGCLGSMVLMDNSSISGNRASRGSGGAISIAGGGPSPYDTSILSVTGNSRMESNYAGYDGGAWSTKRSLTSLLIASNSSVSNNTAQERGGALYTMWGSDVLSVANNSSVSYNTARRGGAVFVAQAIRSITVTNGSRISFNSASGYGGAVYMDGSGVANGFNASLSVSGGSQMNGNNAQEQGGVLWTACGLDVLSVANNSSFSNNTARISSGGAVYARQAIRSIAISDGSQMDGNRCLLNSQGGALYTLGLIGSLYVADFSSISNNLAGTGGVIFTSQSLESLVVSNNSNISRNAALSQIDGNNALISGGAFFSWRSMSTLRVTDNSSISRNSAKYTNGGAINVYTLGSVAVTNGSRMSFNSAPLGVGGAINMDGSTASDGFFTSSLVISNGSKMDRNIAGRAGGAFATTCGLNMLHVTDNSSMCNSSAVGLVGQNNIKGGGGAVFVQQALNAVVLAGGSRISSNSARVGAGGAVYMAGSGTTNGFNISLSISSGSQMDAKFSGITWRSICHQSRNWPAIRGRIQQHQWQHSS</sequence>
<dbReference type="PANTHER" id="PTHR19862">
    <property type="entry name" value="WD REPEAT-CONTAINING PROTEIN 48"/>
    <property type="match status" value="1"/>
</dbReference>
<reference evidence="8 9" key="1">
    <citation type="journal article" date="2017" name="Mol. Biol. Evol.">
        <title>The 4-celled Tetrabaena socialis nuclear genome reveals the essential components for genetic control of cell number at the origin of multicellularity in the volvocine lineage.</title>
        <authorList>
            <person name="Featherston J."/>
            <person name="Arakaki Y."/>
            <person name="Hanschen E.R."/>
            <person name="Ferris P.J."/>
            <person name="Michod R.E."/>
            <person name="Olson B.J.S.C."/>
            <person name="Nozaki H."/>
            <person name="Durand P.M."/>
        </authorList>
    </citation>
    <scope>NUCLEOTIDE SEQUENCE [LARGE SCALE GENOMIC DNA]</scope>
    <source>
        <strain evidence="8 9">NIES-571</strain>
    </source>
</reference>
<evidence type="ECO:0000256" key="1">
    <source>
        <dbReference type="ARBA" id="ARBA00004196"/>
    </source>
</evidence>
<name>A0A2J7ZNC2_9CHLO</name>
<dbReference type="OrthoDB" id="547398at2759"/>
<evidence type="ECO:0000256" key="6">
    <source>
        <dbReference type="ARBA" id="ARBA00023136"/>
    </source>
</evidence>
<dbReference type="InterPro" id="IPR003368">
    <property type="entry name" value="POMP_repeat"/>
</dbReference>
<protein>
    <submittedName>
        <fullName evidence="8">Putative outer membrane protein pmp6</fullName>
    </submittedName>
</protein>
<comment type="caution">
    <text evidence="8">The sequence shown here is derived from an EMBL/GenBank/DDBJ whole genome shotgun (WGS) entry which is preliminary data.</text>
</comment>
<gene>
    <name evidence="8" type="ORF">TSOC_012303</name>
</gene>
<evidence type="ECO:0000313" key="8">
    <source>
        <dbReference type="EMBL" id="PNH01773.1"/>
    </source>
</evidence>
<accession>A0A2J7ZNC2</accession>
<organism evidence="8 9">
    <name type="scientific">Tetrabaena socialis</name>
    <dbReference type="NCBI Taxonomy" id="47790"/>
    <lineage>
        <taxon>Eukaryota</taxon>
        <taxon>Viridiplantae</taxon>
        <taxon>Chlorophyta</taxon>
        <taxon>core chlorophytes</taxon>
        <taxon>Chlorophyceae</taxon>
        <taxon>CS clade</taxon>
        <taxon>Chlamydomonadales</taxon>
        <taxon>Tetrabaenaceae</taxon>
        <taxon>Tetrabaena</taxon>
    </lineage>
</organism>
<evidence type="ECO:0000256" key="3">
    <source>
        <dbReference type="ARBA" id="ARBA00004613"/>
    </source>
</evidence>